<evidence type="ECO:0000313" key="3">
    <source>
        <dbReference type="EMBL" id="CEM44767.1"/>
    </source>
</evidence>
<feature type="compositionally biased region" description="Basic and acidic residues" evidence="1">
    <location>
        <begin position="282"/>
        <end position="335"/>
    </location>
</feature>
<keyword evidence="2" id="KW-0472">Membrane</keyword>
<accession>A0A0G4HKY4</accession>
<feature type="compositionally biased region" description="Pro residues" evidence="1">
    <location>
        <begin position="370"/>
        <end position="382"/>
    </location>
</feature>
<feature type="region of interest" description="Disordered" evidence="1">
    <location>
        <begin position="1"/>
        <end position="35"/>
    </location>
</feature>
<feature type="region of interest" description="Disordered" evidence="1">
    <location>
        <begin position="203"/>
        <end position="494"/>
    </location>
</feature>
<feature type="compositionally biased region" description="Basic and acidic residues" evidence="1">
    <location>
        <begin position="247"/>
        <end position="275"/>
    </location>
</feature>
<organism evidence="3">
    <name type="scientific">Chromera velia CCMP2878</name>
    <dbReference type="NCBI Taxonomy" id="1169474"/>
    <lineage>
        <taxon>Eukaryota</taxon>
        <taxon>Sar</taxon>
        <taxon>Alveolata</taxon>
        <taxon>Colpodellida</taxon>
        <taxon>Chromeraceae</taxon>
        <taxon>Chromera</taxon>
    </lineage>
</organism>
<dbReference type="AlphaFoldDB" id="A0A0G4HKY4"/>
<proteinExistence type="predicted"/>
<dbReference type="VEuPathDB" id="CryptoDB:Cvel_7285"/>
<keyword evidence="2" id="KW-1133">Transmembrane helix</keyword>
<sequence length="598" mass="64923">MEGAAAPRHVAPFLAEPQQQQAAPQSYTGGPFRCDGFRSSRRKGNGIKSVLPVNAPVLVFLLAFFALPLQVKGAASKASATAAAVHPHAHSPAPPLSDLLPPEGDGDWSVGAVGGGSPVALLGGGGRGSLRARGAETMEGLNGEKSPSKQPKQWGLNEVAGTLTGDLSFGQLHPSASSSEPLPSSYSPSSSIVPAAFLSRSADTLKETEIQGRGRREGEATTEQRMERESLTPPSPFSGPPTAFTQETEKDKEGKRKEGVTEAEKDTENRMHSGFDDGVNEIYEKGSERDKDLLVKLESQHRKRDGSDEERQRQEEEHRKKREAAQQRMKDQEAADERDEDEELQALPDDSPVPSPSNHKKERKEEQPDSAPPAHPASPPPPPEKKSSADSDLPPDHPQPLHEEDVEGGKQKSGGETDEARKEAEDKAKEKESEVAEKLKELAEKKKELEDSKKALKDLLSQMTEPPEMSKHPPPKVKKEEVGVEEERALKEETEYAENVAQNHHHAPPELLCKLQERLVKAQDEEWGDQVVEFQTALAQMATRLRDMKAKREKACHEAVEGGEEGDKKSGGVSFGSVPPSSSLLLGAFCVLASSLKI</sequence>
<dbReference type="EMBL" id="CDMZ01003008">
    <property type="protein sequence ID" value="CEM44767.1"/>
    <property type="molecule type" value="Genomic_DNA"/>
</dbReference>
<feature type="region of interest" description="Disordered" evidence="1">
    <location>
        <begin position="86"/>
        <end position="106"/>
    </location>
</feature>
<evidence type="ECO:0000256" key="1">
    <source>
        <dbReference type="SAM" id="MobiDB-lite"/>
    </source>
</evidence>
<reference evidence="3" key="1">
    <citation type="submission" date="2014-11" db="EMBL/GenBank/DDBJ databases">
        <authorList>
            <person name="Otto D Thomas"/>
            <person name="Naeem Raeece"/>
        </authorList>
    </citation>
    <scope>NUCLEOTIDE SEQUENCE</scope>
</reference>
<feature type="compositionally biased region" description="Low complexity" evidence="1">
    <location>
        <begin position="174"/>
        <end position="190"/>
    </location>
</feature>
<feature type="region of interest" description="Disordered" evidence="1">
    <location>
        <begin position="165"/>
        <end position="190"/>
    </location>
</feature>
<feature type="compositionally biased region" description="Basic and acidic residues" evidence="1">
    <location>
        <begin position="399"/>
        <end position="457"/>
    </location>
</feature>
<protein>
    <recommendedName>
        <fullName evidence="4">Transmembrane protein</fullName>
    </recommendedName>
</protein>
<keyword evidence="2" id="KW-0812">Transmembrane</keyword>
<feature type="transmembrane region" description="Helical" evidence="2">
    <location>
        <begin position="50"/>
        <end position="69"/>
    </location>
</feature>
<feature type="compositionally biased region" description="Basic and acidic residues" evidence="1">
    <location>
        <begin position="203"/>
        <end position="230"/>
    </location>
</feature>
<gene>
    <name evidence="3" type="ORF">Cvel_7285</name>
</gene>
<feature type="compositionally biased region" description="Basic and acidic residues" evidence="1">
    <location>
        <begin position="477"/>
        <end position="494"/>
    </location>
</feature>
<evidence type="ECO:0008006" key="4">
    <source>
        <dbReference type="Google" id="ProtNLM"/>
    </source>
</evidence>
<name>A0A0G4HKY4_9ALVE</name>
<evidence type="ECO:0000256" key="2">
    <source>
        <dbReference type="SAM" id="Phobius"/>
    </source>
</evidence>